<comment type="caution">
    <text evidence="2">The sequence shown here is derived from an EMBL/GenBank/DDBJ whole genome shotgun (WGS) entry which is preliminary data.</text>
</comment>
<feature type="domain" description="PIN" evidence="1">
    <location>
        <begin position="4"/>
        <end position="75"/>
    </location>
</feature>
<keyword evidence="3" id="KW-1185">Reference proteome</keyword>
<dbReference type="AlphaFoldDB" id="A0A2W1JEM9"/>
<evidence type="ECO:0000259" key="1">
    <source>
        <dbReference type="Pfam" id="PF10130"/>
    </source>
</evidence>
<reference evidence="2 3" key="1">
    <citation type="journal article" date="2018" name="Sci. Rep.">
        <title>A novel species of the marine cyanobacterium Acaryochloris with a unique pigment content and lifestyle.</title>
        <authorList>
            <person name="Partensky F."/>
            <person name="Six C."/>
            <person name="Ratin M."/>
            <person name="Garczarek L."/>
            <person name="Vaulot D."/>
            <person name="Probert I."/>
            <person name="Calteau A."/>
            <person name="Gourvil P."/>
            <person name="Marie D."/>
            <person name="Grebert T."/>
            <person name="Bouchier C."/>
            <person name="Le Panse S."/>
            <person name="Gachenot M."/>
            <person name="Rodriguez F."/>
            <person name="Garrido J.L."/>
        </authorList>
    </citation>
    <scope>NUCLEOTIDE SEQUENCE [LARGE SCALE GENOMIC DNA]</scope>
    <source>
        <strain evidence="2 3">RCC1774</strain>
    </source>
</reference>
<dbReference type="InterPro" id="IPR029060">
    <property type="entry name" value="PIN-like_dom_sf"/>
</dbReference>
<dbReference type="Pfam" id="PF10130">
    <property type="entry name" value="PIN_2"/>
    <property type="match status" value="1"/>
</dbReference>
<dbReference type="EMBL" id="PQWO01000011">
    <property type="protein sequence ID" value="PZD72223.1"/>
    <property type="molecule type" value="Genomic_DNA"/>
</dbReference>
<protein>
    <recommendedName>
        <fullName evidence="1">PIN domain-containing protein</fullName>
    </recommendedName>
</protein>
<name>A0A2W1JEM9_9CYAN</name>
<sequence>MNIVADTNIFLAVTLEEESKDRIIEVTEGCSLYAPEILPYEIGNALSAMVKRHQIEGMMLQRFITSLRKFQSVLPKLIFLKL</sequence>
<proteinExistence type="predicted"/>
<evidence type="ECO:0000313" key="2">
    <source>
        <dbReference type="EMBL" id="PZD72223.1"/>
    </source>
</evidence>
<dbReference type="SUPFAM" id="SSF88723">
    <property type="entry name" value="PIN domain-like"/>
    <property type="match status" value="1"/>
</dbReference>
<gene>
    <name evidence="2" type="ORF">C1752_03809</name>
</gene>
<dbReference type="RefSeq" id="WP_199464428.1">
    <property type="nucleotide sequence ID" value="NZ_CAWNWM010000011.1"/>
</dbReference>
<dbReference type="Proteomes" id="UP000248857">
    <property type="component" value="Unassembled WGS sequence"/>
</dbReference>
<accession>A0A2W1JEM9</accession>
<organism evidence="2 3">
    <name type="scientific">Acaryochloris thomasi RCC1774</name>
    <dbReference type="NCBI Taxonomy" id="1764569"/>
    <lineage>
        <taxon>Bacteria</taxon>
        <taxon>Bacillati</taxon>
        <taxon>Cyanobacteriota</taxon>
        <taxon>Cyanophyceae</taxon>
        <taxon>Acaryochloridales</taxon>
        <taxon>Acaryochloridaceae</taxon>
        <taxon>Acaryochloris</taxon>
        <taxon>Acaryochloris thomasi</taxon>
    </lineage>
</organism>
<evidence type="ECO:0000313" key="3">
    <source>
        <dbReference type="Proteomes" id="UP000248857"/>
    </source>
</evidence>
<dbReference type="InterPro" id="IPR002716">
    <property type="entry name" value="PIN_dom"/>
</dbReference>
<dbReference type="Gene3D" id="3.40.50.1010">
    <property type="entry name" value="5'-nuclease"/>
    <property type="match status" value="1"/>
</dbReference>
<dbReference type="InterPro" id="IPR044153">
    <property type="entry name" value="PIN_Pae0151-like"/>
</dbReference>
<dbReference type="CDD" id="cd09873">
    <property type="entry name" value="PIN_Pae0151-like"/>
    <property type="match status" value="1"/>
</dbReference>